<evidence type="ECO:0000313" key="3">
    <source>
        <dbReference type="Proteomes" id="UP000829196"/>
    </source>
</evidence>
<reference evidence="2" key="1">
    <citation type="journal article" date="2022" name="Front. Genet.">
        <title>Chromosome-Scale Assembly of the Dendrobium nobile Genome Provides Insights Into the Molecular Mechanism of the Biosynthesis of the Medicinal Active Ingredient of Dendrobium.</title>
        <authorList>
            <person name="Xu Q."/>
            <person name="Niu S.-C."/>
            <person name="Li K.-L."/>
            <person name="Zheng P.-J."/>
            <person name="Zhang X.-J."/>
            <person name="Jia Y."/>
            <person name="Liu Y."/>
            <person name="Niu Y.-X."/>
            <person name="Yu L.-H."/>
            <person name="Chen D.-F."/>
            <person name="Zhang G.-Q."/>
        </authorList>
    </citation>
    <scope>NUCLEOTIDE SEQUENCE</scope>
    <source>
        <tissue evidence="2">Leaf</tissue>
    </source>
</reference>
<feature type="compositionally biased region" description="Polar residues" evidence="1">
    <location>
        <begin position="39"/>
        <end position="80"/>
    </location>
</feature>
<protein>
    <submittedName>
        <fullName evidence="2">Uncharacterized protein</fullName>
    </submittedName>
</protein>
<accession>A0A8T3B8J8</accession>
<keyword evidence="3" id="KW-1185">Reference proteome</keyword>
<evidence type="ECO:0000313" key="2">
    <source>
        <dbReference type="EMBL" id="KAI0503696.1"/>
    </source>
</evidence>
<dbReference type="EMBL" id="JAGYWB010000011">
    <property type="protein sequence ID" value="KAI0503696.1"/>
    <property type="molecule type" value="Genomic_DNA"/>
</dbReference>
<organism evidence="2 3">
    <name type="scientific">Dendrobium nobile</name>
    <name type="common">Orchid</name>
    <dbReference type="NCBI Taxonomy" id="94219"/>
    <lineage>
        <taxon>Eukaryota</taxon>
        <taxon>Viridiplantae</taxon>
        <taxon>Streptophyta</taxon>
        <taxon>Embryophyta</taxon>
        <taxon>Tracheophyta</taxon>
        <taxon>Spermatophyta</taxon>
        <taxon>Magnoliopsida</taxon>
        <taxon>Liliopsida</taxon>
        <taxon>Asparagales</taxon>
        <taxon>Orchidaceae</taxon>
        <taxon>Epidendroideae</taxon>
        <taxon>Malaxideae</taxon>
        <taxon>Dendrobiinae</taxon>
        <taxon>Dendrobium</taxon>
    </lineage>
</organism>
<dbReference type="AlphaFoldDB" id="A0A8T3B8J8"/>
<name>A0A8T3B8J8_DENNO</name>
<proteinExistence type="predicted"/>
<gene>
    <name evidence="2" type="ORF">KFK09_014634</name>
</gene>
<dbReference type="Proteomes" id="UP000829196">
    <property type="component" value="Unassembled WGS sequence"/>
</dbReference>
<feature type="region of interest" description="Disordered" evidence="1">
    <location>
        <begin position="25"/>
        <end position="92"/>
    </location>
</feature>
<comment type="caution">
    <text evidence="2">The sequence shown here is derived from an EMBL/GenBank/DDBJ whole genome shotgun (WGS) entry which is preliminary data.</text>
</comment>
<evidence type="ECO:0000256" key="1">
    <source>
        <dbReference type="SAM" id="MobiDB-lite"/>
    </source>
</evidence>
<sequence length="92" mass="10239">MRETKGSLSKKHTSELFRVGFIRSYKQTHSPIPKPRQIPRQSPTHTQTAASNHVNSPSSSMYSDPAQIHSTGLGDSTDQTGVKWIDKECKSD</sequence>